<comment type="caution">
    <text evidence="3">The sequence shown here is derived from an EMBL/GenBank/DDBJ whole genome shotgun (WGS) entry which is preliminary data.</text>
</comment>
<proteinExistence type="predicted"/>
<dbReference type="InterPro" id="IPR019734">
    <property type="entry name" value="TPR_rpt"/>
</dbReference>
<evidence type="ECO:0000313" key="4">
    <source>
        <dbReference type="Proteomes" id="UP000621540"/>
    </source>
</evidence>
<reference evidence="3 4" key="1">
    <citation type="submission" date="2020-08" db="EMBL/GenBank/DDBJ databases">
        <title>Genome public.</title>
        <authorList>
            <person name="Liu C."/>
            <person name="Sun Q."/>
        </authorList>
    </citation>
    <scope>NUCLEOTIDE SEQUENCE [LARGE SCALE GENOMIC DNA]</scope>
    <source>
        <strain evidence="3 4">BX0805</strain>
    </source>
</reference>
<dbReference type="CDD" id="cd02511">
    <property type="entry name" value="Beta4Glucosyltransferase"/>
    <property type="match status" value="1"/>
</dbReference>
<dbReference type="EMBL" id="JACOQH010000003">
    <property type="protein sequence ID" value="MBC5753632.1"/>
    <property type="molecule type" value="Genomic_DNA"/>
</dbReference>
<dbReference type="PANTHER" id="PTHR43630">
    <property type="entry name" value="POLY-BETA-1,6-N-ACETYL-D-GLUCOSAMINE SYNTHASE"/>
    <property type="match status" value="1"/>
</dbReference>
<dbReference type="Proteomes" id="UP000621540">
    <property type="component" value="Unassembled WGS sequence"/>
</dbReference>
<feature type="repeat" description="TPR" evidence="1">
    <location>
        <begin position="296"/>
        <end position="329"/>
    </location>
</feature>
<evidence type="ECO:0000259" key="2">
    <source>
        <dbReference type="Pfam" id="PF00535"/>
    </source>
</evidence>
<dbReference type="Gene3D" id="1.25.40.10">
    <property type="entry name" value="Tetratricopeptide repeat domain"/>
    <property type="match status" value="2"/>
</dbReference>
<dbReference type="Pfam" id="PF13181">
    <property type="entry name" value="TPR_8"/>
    <property type="match status" value="3"/>
</dbReference>
<keyword evidence="4" id="KW-1185">Reference proteome</keyword>
<name>A0ABR7I9N6_9FIRM</name>
<dbReference type="Pfam" id="PF00535">
    <property type="entry name" value="Glycos_transf_2"/>
    <property type="match status" value="1"/>
</dbReference>
<dbReference type="SUPFAM" id="SSF53448">
    <property type="entry name" value="Nucleotide-diphospho-sugar transferases"/>
    <property type="match status" value="1"/>
</dbReference>
<dbReference type="SMART" id="SM00028">
    <property type="entry name" value="TPR"/>
    <property type="match status" value="3"/>
</dbReference>
<sequence length="378" mass="43671">MCERKLSVCIIVKNEEENLKKCLLALLAFPFEIVVVDTGSADRTVEVAKRYTEQVYDFAWCDDFAAAKNFAIQKASNDLVLVLDSDEYIEPMSEKELNAFLCLTAKNPGKVGRIKRKNFFSEHGERRESVEWINRIFSKSDFHYEGCIHEQVKALDHRPYETYLTGIMITHSGYDLTPEQKKAKAGRNITLLQKELEMLLREEEHSDAKTAREETGGERQKQLPYLYYQLGKSFFMMEDYEEACKYFDQGLGFDLDPRAEYVSDMVESYGYALLNSGKQTQALAFEGIYDAFSYSADFLFLMGLIYMKNAKFEEAIQEFLRAAEKKEAKTVGTNSYLAWYNIGVIYECLDYKGEALAYYRKCGDYAKAKSRYEILAKK</sequence>
<evidence type="ECO:0000256" key="1">
    <source>
        <dbReference type="PROSITE-ProRule" id="PRU00339"/>
    </source>
</evidence>
<feature type="repeat" description="TPR" evidence="1">
    <location>
        <begin position="224"/>
        <end position="257"/>
    </location>
</feature>
<accession>A0ABR7I9N6</accession>
<dbReference type="PANTHER" id="PTHR43630:SF2">
    <property type="entry name" value="GLYCOSYLTRANSFERASE"/>
    <property type="match status" value="1"/>
</dbReference>
<feature type="domain" description="Glycosyltransferase 2-like" evidence="2">
    <location>
        <begin position="7"/>
        <end position="99"/>
    </location>
</feature>
<evidence type="ECO:0000313" key="3">
    <source>
        <dbReference type="EMBL" id="MBC5753632.1"/>
    </source>
</evidence>
<dbReference type="PROSITE" id="PS50005">
    <property type="entry name" value="TPR"/>
    <property type="match status" value="2"/>
</dbReference>
<dbReference type="InterPro" id="IPR011990">
    <property type="entry name" value="TPR-like_helical_dom_sf"/>
</dbReference>
<organism evidence="3 4">
    <name type="scientific">Roseburia yibonii</name>
    <dbReference type="NCBI Taxonomy" id="2763063"/>
    <lineage>
        <taxon>Bacteria</taxon>
        <taxon>Bacillati</taxon>
        <taxon>Bacillota</taxon>
        <taxon>Clostridia</taxon>
        <taxon>Lachnospirales</taxon>
        <taxon>Lachnospiraceae</taxon>
        <taxon>Roseburia</taxon>
    </lineage>
</organism>
<protein>
    <submittedName>
        <fullName evidence="3">Glycosyltransferase</fullName>
    </submittedName>
</protein>
<dbReference type="SUPFAM" id="SSF48452">
    <property type="entry name" value="TPR-like"/>
    <property type="match status" value="1"/>
</dbReference>
<dbReference type="Gene3D" id="3.90.550.10">
    <property type="entry name" value="Spore Coat Polysaccharide Biosynthesis Protein SpsA, Chain A"/>
    <property type="match status" value="1"/>
</dbReference>
<gene>
    <name evidence="3" type="ORF">H8Z76_06240</name>
</gene>
<dbReference type="InterPro" id="IPR001173">
    <property type="entry name" value="Glyco_trans_2-like"/>
</dbReference>
<keyword evidence="1" id="KW-0802">TPR repeat</keyword>
<dbReference type="RefSeq" id="WP_186981961.1">
    <property type="nucleotide sequence ID" value="NZ_JACOQH010000003.1"/>
</dbReference>
<dbReference type="InterPro" id="IPR029044">
    <property type="entry name" value="Nucleotide-diphossugar_trans"/>
</dbReference>